<dbReference type="EMBL" id="LLXL01001140">
    <property type="protein sequence ID" value="PKK66135.1"/>
    <property type="molecule type" value="Genomic_DNA"/>
</dbReference>
<organism evidence="2 3">
    <name type="scientific">Rhizophagus irregularis</name>
    <dbReference type="NCBI Taxonomy" id="588596"/>
    <lineage>
        <taxon>Eukaryota</taxon>
        <taxon>Fungi</taxon>
        <taxon>Fungi incertae sedis</taxon>
        <taxon>Mucoromycota</taxon>
        <taxon>Glomeromycotina</taxon>
        <taxon>Glomeromycetes</taxon>
        <taxon>Glomerales</taxon>
        <taxon>Glomeraceae</taxon>
        <taxon>Rhizophagus</taxon>
    </lineage>
</organism>
<comment type="caution">
    <text evidence="2">The sequence shown here is derived from an EMBL/GenBank/DDBJ whole genome shotgun (WGS) entry which is preliminary data.</text>
</comment>
<dbReference type="AlphaFoldDB" id="A0A2N1MWY2"/>
<gene>
    <name evidence="2" type="ORF">RhiirC2_785196</name>
</gene>
<reference evidence="2 3" key="1">
    <citation type="submission" date="2016-04" db="EMBL/GenBank/DDBJ databases">
        <title>Genome analyses suggest a sexual origin of heterokaryosis in a supposedly ancient asexual fungus.</title>
        <authorList>
            <person name="Ropars J."/>
            <person name="Sedzielewska K."/>
            <person name="Noel J."/>
            <person name="Charron P."/>
            <person name="Farinelli L."/>
            <person name="Marton T."/>
            <person name="Kruger M."/>
            <person name="Pelin A."/>
            <person name="Brachmann A."/>
            <person name="Corradi N."/>
        </authorList>
    </citation>
    <scope>NUCLEOTIDE SEQUENCE [LARGE SCALE GENOMIC DNA]</scope>
    <source>
        <strain evidence="2 3">C2</strain>
    </source>
</reference>
<keyword evidence="1" id="KW-0472">Membrane</keyword>
<reference evidence="2 3" key="2">
    <citation type="submission" date="2017-10" db="EMBL/GenBank/DDBJ databases">
        <title>Extensive intraspecific genome diversity in a model arbuscular mycorrhizal fungus.</title>
        <authorList>
            <person name="Chen E.C.H."/>
            <person name="Morin E."/>
            <person name="Baudet D."/>
            <person name="Noel J."/>
            <person name="Ndikumana S."/>
            <person name="Charron P."/>
            <person name="St-Onge C."/>
            <person name="Giorgi J."/>
            <person name="Grigoriev I.V."/>
            <person name="Roux C."/>
            <person name="Martin F.M."/>
            <person name="Corradi N."/>
        </authorList>
    </citation>
    <scope>NUCLEOTIDE SEQUENCE [LARGE SCALE GENOMIC DNA]</scope>
    <source>
        <strain evidence="2 3">C2</strain>
    </source>
</reference>
<sequence>MYLIHRFNSFNNINTHIIIILPLFNILSAIGFISKRNSVDVDDDDEAVVGFAEVTDGSGNSKYGGLPYFENEVKEFEFYNIKLKYYYDLIFNLLRT</sequence>
<feature type="transmembrane region" description="Helical" evidence="1">
    <location>
        <begin position="13"/>
        <end position="33"/>
    </location>
</feature>
<evidence type="ECO:0000256" key="1">
    <source>
        <dbReference type="SAM" id="Phobius"/>
    </source>
</evidence>
<name>A0A2N1MWY2_9GLOM</name>
<evidence type="ECO:0000313" key="3">
    <source>
        <dbReference type="Proteomes" id="UP000233469"/>
    </source>
</evidence>
<dbReference type="Proteomes" id="UP000233469">
    <property type="component" value="Unassembled WGS sequence"/>
</dbReference>
<keyword evidence="1" id="KW-1133">Transmembrane helix</keyword>
<evidence type="ECO:0000313" key="2">
    <source>
        <dbReference type="EMBL" id="PKK66135.1"/>
    </source>
</evidence>
<proteinExistence type="predicted"/>
<accession>A0A2N1MWY2</accession>
<protein>
    <submittedName>
        <fullName evidence="2">Uncharacterized protein</fullName>
    </submittedName>
</protein>
<keyword evidence="1" id="KW-0812">Transmembrane</keyword>